<sequence>MRKKCGLLFCATTLIFLTACPSASDSPLARAAATLAKTEAPHDAQWVQLESSDAAVQECAIKFPDADHPWTARIGLKPGQYAIHARIQQDGTTGSWSSGEVWSDAKTDDGKDTLDESTLKARLHDCATHVMSVGLLESNLGPDNAVVTGLRALEKQDIENAKALRKSAQSGS</sequence>
<evidence type="ECO:0000256" key="1">
    <source>
        <dbReference type="SAM" id="MobiDB-lite"/>
    </source>
</evidence>
<keyword evidence="4" id="KW-1185">Reference proteome</keyword>
<evidence type="ECO:0000313" key="3">
    <source>
        <dbReference type="EMBL" id="VVD26480.1"/>
    </source>
</evidence>
<keyword evidence="2" id="KW-0732">Signal</keyword>
<dbReference type="KEGG" id="pdio:PDMSB3_0018"/>
<accession>A0A5Q4Z1E8</accession>
<feature type="region of interest" description="Disordered" evidence="1">
    <location>
        <begin position="91"/>
        <end position="112"/>
    </location>
</feature>
<name>A0A5Q4Z1E8_9BURK</name>
<feature type="chain" id="PRO_5024949755" description="Lipoprotein" evidence="2">
    <location>
        <begin position="32"/>
        <end position="172"/>
    </location>
</feature>
<dbReference type="EMBL" id="LR699553">
    <property type="protein sequence ID" value="VVD26480.1"/>
    <property type="molecule type" value="Genomic_DNA"/>
</dbReference>
<protein>
    <recommendedName>
        <fullName evidence="5">Lipoprotein</fullName>
    </recommendedName>
</protein>
<dbReference type="PROSITE" id="PS51257">
    <property type="entry name" value="PROKAR_LIPOPROTEIN"/>
    <property type="match status" value="1"/>
</dbReference>
<feature type="compositionally biased region" description="Polar residues" evidence="1">
    <location>
        <begin position="91"/>
        <end position="100"/>
    </location>
</feature>
<organism evidence="3 4">
    <name type="scientific">Paraburkholderia dioscoreae</name>
    <dbReference type="NCBI Taxonomy" id="2604047"/>
    <lineage>
        <taxon>Bacteria</taxon>
        <taxon>Pseudomonadati</taxon>
        <taxon>Pseudomonadota</taxon>
        <taxon>Betaproteobacteria</taxon>
        <taxon>Burkholderiales</taxon>
        <taxon>Burkholderiaceae</taxon>
        <taxon>Paraburkholderia</taxon>
    </lineage>
</organism>
<dbReference type="Proteomes" id="UP000325811">
    <property type="component" value="Chromosome I"/>
</dbReference>
<dbReference type="RefSeq" id="WP_154875263.1">
    <property type="nucleotide sequence ID" value="NZ_LR699553.1"/>
</dbReference>
<evidence type="ECO:0000256" key="2">
    <source>
        <dbReference type="SAM" id="SignalP"/>
    </source>
</evidence>
<gene>
    <name evidence="3" type="ORF">PDMSB3_0018</name>
</gene>
<feature type="signal peptide" evidence="2">
    <location>
        <begin position="1"/>
        <end position="31"/>
    </location>
</feature>
<evidence type="ECO:0008006" key="5">
    <source>
        <dbReference type="Google" id="ProtNLM"/>
    </source>
</evidence>
<feature type="compositionally biased region" description="Basic and acidic residues" evidence="1">
    <location>
        <begin position="103"/>
        <end position="112"/>
    </location>
</feature>
<dbReference type="AlphaFoldDB" id="A0A5Q4Z1E8"/>
<proteinExistence type="predicted"/>
<evidence type="ECO:0000313" key="4">
    <source>
        <dbReference type="Proteomes" id="UP000325811"/>
    </source>
</evidence>
<reference evidence="3 4" key="1">
    <citation type="submission" date="2019-08" db="EMBL/GenBank/DDBJ databases">
        <authorList>
            <person name="Herpell B J."/>
        </authorList>
    </citation>
    <scope>NUCLEOTIDE SEQUENCE [LARGE SCALE GENOMIC DNA]</scope>
    <source>
        <strain evidence="4">Msb3</strain>
    </source>
</reference>